<evidence type="ECO:0000313" key="3">
    <source>
        <dbReference type="EMBL" id="KAA2377362.1"/>
    </source>
</evidence>
<dbReference type="AlphaFoldDB" id="A0A5B3GD59"/>
<evidence type="ECO:0000313" key="4">
    <source>
        <dbReference type="Proteomes" id="UP000322658"/>
    </source>
</evidence>
<reference evidence="4 5" key="1">
    <citation type="journal article" date="2019" name="Nat. Med.">
        <title>A library of human gut bacterial isolates paired with longitudinal multiomics data enables mechanistic microbiome research.</title>
        <authorList>
            <person name="Poyet M."/>
            <person name="Groussin M."/>
            <person name="Gibbons S.M."/>
            <person name="Avila-Pacheco J."/>
            <person name="Jiang X."/>
            <person name="Kearney S.M."/>
            <person name="Perrotta A.R."/>
            <person name="Berdy B."/>
            <person name="Zhao S."/>
            <person name="Lieberman T.D."/>
            <person name="Swanson P.K."/>
            <person name="Smith M."/>
            <person name="Roesemann S."/>
            <person name="Alexander J.E."/>
            <person name="Rich S.A."/>
            <person name="Livny J."/>
            <person name="Vlamakis H."/>
            <person name="Clish C."/>
            <person name="Bullock K."/>
            <person name="Deik A."/>
            <person name="Scott J."/>
            <person name="Pierce K.A."/>
            <person name="Xavier R.J."/>
            <person name="Alm E.J."/>
        </authorList>
    </citation>
    <scope>NUCLEOTIDE SEQUENCE [LARGE SCALE GENOMIC DNA]</scope>
    <source>
        <strain evidence="3 4">BIOML-A1</strain>
        <strain evidence="2 5">BIOML-A2</strain>
    </source>
</reference>
<dbReference type="GeneID" id="92758040"/>
<dbReference type="EMBL" id="VVXK01000003">
    <property type="protein sequence ID" value="KAA2371491.1"/>
    <property type="molecule type" value="Genomic_DNA"/>
</dbReference>
<sequence>MKRILMLASLLAAGMPLGAQNLGSEYRLKRVIPVEGRQGVAADSNFYYVSGSTALYKYDKQGRLAAKNERPFEGLPLAANHIGDIDVWDGEIYAGIETFDDGRGENIQVAVYDANTLKWKRSIDWEPSSGQVEVCGLAVDRDGDMVWMADWVDGRYVYGYNRKTGRYVRKVHLRPVPQWQQGIFMVGGRMLISADDGDADLDEPDNLYVADLRDGKSYATVLPFRSMADFRRPGEIEGLAVDPATDDLLVLANRGARIVLGMPRGFYPGYDGEVHEVYVFEKVK</sequence>
<dbReference type="SUPFAM" id="SSF75011">
    <property type="entry name" value="3-carboxy-cis,cis-mucoante lactonizing enzyme"/>
    <property type="match status" value="1"/>
</dbReference>
<evidence type="ECO:0000256" key="1">
    <source>
        <dbReference type="SAM" id="SignalP"/>
    </source>
</evidence>
<dbReference type="EMBL" id="VVXJ01000004">
    <property type="protein sequence ID" value="KAA2377362.1"/>
    <property type="molecule type" value="Genomic_DNA"/>
</dbReference>
<dbReference type="Proteomes" id="UP000322658">
    <property type="component" value="Unassembled WGS sequence"/>
</dbReference>
<gene>
    <name evidence="3" type="ORF">F2Y07_02535</name>
    <name evidence="2" type="ORF">F2Y13_03730</name>
</gene>
<accession>A0A5B3GD59</accession>
<name>A0A5B3GD59_9BACT</name>
<dbReference type="Proteomes" id="UP000323567">
    <property type="component" value="Unassembled WGS sequence"/>
</dbReference>
<dbReference type="RefSeq" id="WP_015546765.1">
    <property type="nucleotide sequence ID" value="NZ_AP031448.1"/>
</dbReference>
<evidence type="ECO:0000313" key="2">
    <source>
        <dbReference type="EMBL" id="KAA2371491.1"/>
    </source>
</evidence>
<dbReference type="InterPro" id="IPR015943">
    <property type="entry name" value="WD40/YVTN_repeat-like_dom_sf"/>
</dbReference>
<keyword evidence="1" id="KW-0732">Signal</keyword>
<protein>
    <submittedName>
        <fullName evidence="2">Uncharacterized protein</fullName>
    </submittedName>
</protein>
<organism evidence="2 5">
    <name type="scientific">Alistipes shahii</name>
    <dbReference type="NCBI Taxonomy" id="328814"/>
    <lineage>
        <taxon>Bacteria</taxon>
        <taxon>Pseudomonadati</taxon>
        <taxon>Bacteroidota</taxon>
        <taxon>Bacteroidia</taxon>
        <taxon>Bacteroidales</taxon>
        <taxon>Rikenellaceae</taxon>
        <taxon>Alistipes</taxon>
    </lineage>
</organism>
<feature type="chain" id="PRO_5036366767" evidence="1">
    <location>
        <begin position="20"/>
        <end position="284"/>
    </location>
</feature>
<evidence type="ECO:0000313" key="5">
    <source>
        <dbReference type="Proteomes" id="UP000323567"/>
    </source>
</evidence>
<feature type="signal peptide" evidence="1">
    <location>
        <begin position="1"/>
        <end position="19"/>
    </location>
</feature>
<comment type="caution">
    <text evidence="2">The sequence shown here is derived from an EMBL/GenBank/DDBJ whole genome shotgun (WGS) entry which is preliminary data.</text>
</comment>
<proteinExistence type="predicted"/>
<dbReference type="Gene3D" id="2.130.10.10">
    <property type="entry name" value="YVTN repeat-like/Quinoprotein amine dehydrogenase"/>
    <property type="match status" value="1"/>
</dbReference>